<dbReference type="Gene3D" id="3.60.60.10">
    <property type="entry name" value="Penicillin V Acylase, Chain A"/>
    <property type="match status" value="1"/>
</dbReference>
<evidence type="ECO:0000313" key="2">
    <source>
        <dbReference type="EMBL" id="SNS68277.1"/>
    </source>
</evidence>
<organism evidence="2 3">
    <name type="scientific">Anaerovirgula multivorans</name>
    <dbReference type="NCBI Taxonomy" id="312168"/>
    <lineage>
        <taxon>Bacteria</taxon>
        <taxon>Bacillati</taxon>
        <taxon>Bacillota</taxon>
        <taxon>Clostridia</taxon>
        <taxon>Peptostreptococcales</taxon>
        <taxon>Natronincolaceae</taxon>
        <taxon>Anaerovirgula</taxon>
    </lineage>
</organism>
<dbReference type="Proteomes" id="UP000198304">
    <property type="component" value="Unassembled WGS sequence"/>
</dbReference>
<dbReference type="AlphaFoldDB" id="A0A239GGF2"/>
<dbReference type="SUPFAM" id="SSF56235">
    <property type="entry name" value="N-terminal nucleophile aminohydrolases (Ntn hydrolases)"/>
    <property type="match status" value="1"/>
</dbReference>
<name>A0A239GGF2_9FIRM</name>
<dbReference type="Pfam" id="PF03417">
    <property type="entry name" value="AAT"/>
    <property type="match status" value="1"/>
</dbReference>
<dbReference type="InterPro" id="IPR005079">
    <property type="entry name" value="Peptidase_C45_hydrolase"/>
</dbReference>
<accession>A0A239GGF2</accession>
<sequence>MKMYKLFDEFCPGINEEIAGFADELNIPTIQVLYYAMSYLRPGCSQMTVLPSKTKNGHTLLGRNYDFDDKMEEMTFSTTRIKGKYARIGSSIMQFGRGDGMNEHGLAVSQTSAGLPVGNFEFAVKPAIVGLQFWAVIRSVLENCKDVDEAIQWTKQMPIAIILTCW</sequence>
<proteinExistence type="predicted"/>
<feature type="domain" description="Peptidase C45 hydrolase" evidence="1">
    <location>
        <begin position="53"/>
        <end position="160"/>
    </location>
</feature>
<evidence type="ECO:0000259" key="1">
    <source>
        <dbReference type="Pfam" id="PF03417"/>
    </source>
</evidence>
<keyword evidence="3" id="KW-1185">Reference proteome</keyword>
<reference evidence="2 3" key="1">
    <citation type="submission" date="2017-06" db="EMBL/GenBank/DDBJ databases">
        <authorList>
            <person name="Kim H.J."/>
            <person name="Triplett B.A."/>
        </authorList>
    </citation>
    <scope>NUCLEOTIDE SEQUENCE [LARGE SCALE GENOMIC DNA]</scope>
    <source>
        <strain evidence="2 3">SCA</strain>
    </source>
</reference>
<keyword evidence="2" id="KW-0808">Transferase</keyword>
<dbReference type="GO" id="GO:0016740">
    <property type="term" value="F:transferase activity"/>
    <property type="evidence" value="ECO:0007669"/>
    <property type="project" value="UniProtKB-KW"/>
</dbReference>
<dbReference type="InterPro" id="IPR029055">
    <property type="entry name" value="Ntn_hydrolases_N"/>
</dbReference>
<gene>
    <name evidence="2" type="ORF">SAMN05446037_10171</name>
</gene>
<evidence type="ECO:0000313" key="3">
    <source>
        <dbReference type="Proteomes" id="UP000198304"/>
    </source>
</evidence>
<dbReference type="EMBL" id="FZOJ01000017">
    <property type="protein sequence ID" value="SNS68277.1"/>
    <property type="molecule type" value="Genomic_DNA"/>
</dbReference>
<protein>
    <submittedName>
        <fullName evidence="2">Acyl-coenzyme A:6-aminopenicillanic acid acyl-transferase</fullName>
    </submittedName>
</protein>
<dbReference type="InterPro" id="IPR047794">
    <property type="entry name" value="C45_proenzyme-like"/>
</dbReference>
<dbReference type="NCBIfam" id="NF040521">
    <property type="entry name" value="C45_proenzyme"/>
    <property type="match status" value="1"/>
</dbReference>